<dbReference type="EMBL" id="CAAALY010022778">
    <property type="protein sequence ID" value="VEL14922.1"/>
    <property type="molecule type" value="Genomic_DNA"/>
</dbReference>
<organism evidence="1 2">
    <name type="scientific">Protopolystoma xenopodis</name>
    <dbReference type="NCBI Taxonomy" id="117903"/>
    <lineage>
        <taxon>Eukaryota</taxon>
        <taxon>Metazoa</taxon>
        <taxon>Spiralia</taxon>
        <taxon>Lophotrochozoa</taxon>
        <taxon>Platyhelminthes</taxon>
        <taxon>Monogenea</taxon>
        <taxon>Polyopisthocotylea</taxon>
        <taxon>Polystomatidea</taxon>
        <taxon>Polystomatidae</taxon>
        <taxon>Protopolystoma</taxon>
    </lineage>
</organism>
<dbReference type="Proteomes" id="UP000784294">
    <property type="component" value="Unassembled WGS sequence"/>
</dbReference>
<gene>
    <name evidence="1" type="ORF">PXEA_LOCUS8362</name>
</gene>
<sequence length="161" mass="17406">MLSPLGQSVARLHSGARFAVLRPVVIALSSSWPRVVAESGHLAWAQRRSASFTSLPQSVCSLCPSHTRTSLSNLHSPLFRFPCLASDTPSSGPLFCPETDPPLHPRCRPIPPLPTSGSDGNVEAIAKTIARRPPSARQADRRTSYFRRLEAGTASLVMILQ</sequence>
<evidence type="ECO:0000313" key="1">
    <source>
        <dbReference type="EMBL" id="VEL14922.1"/>
    </source>
</evidence>
<keyword evidence="2" id="KW-1185">Reference proteome</keyword>
<accession>A0A448WLU4</accession>
<name>A0A448WLU4_9PLAT</name>
<reference evidence="1" key="1">
    <citation type="submission" date="2018-11" db="EMBL/GenBank/DDBJ databases">
        <authorList>
            <consortium name="Pathogen Informatics"/>
        </authorList>
    </citation>
    <scope>NUCLEOTIDE SEQUENCE</scope>
</reference>
<proteinExistence type="predicted"/>
<comment type="caution">
    <text evidence="1">The sequence shown here is derived from an EMBL/GenBank/DDBJ whole genome shotgun (WGS) entry which is preliminary data.</text>
</comment>
<protein>
    <submittedName>
        <fullName evidence="1">Uncharacterized protein</fullName>
    </submittedName>
</protein>
<dbReference type="AlphaFoldDB" id="A0A448WLU4"/>
<evidence type="ECO:0000313" key="2">
    <source>
        <dbReference type="Proteomes" id="UP000784294"/>
    </source>
</evidence>